<gene>
    <name evidence="3" type="ORF">MDG893_15075</name>
</gene>
<dbReference type="InterPro" id="IPR042100">
    <property type="entry name" value="Bug_dom1"/>
</dbReference>
<dbReference type="STRING" id="443152.MDG893_15075"/>
<feature type="chain" id="PRO_5002692607" evidence="2">
    <location>
        <begin position="21"/>
        <end position="340"/>
    </location>
</feature>
<protein>
    <submittedName>
        <fullName evidence="3">Uncharacterized protein</fullName>
    </submittedName>
</protein>
<keyword evidence="2" id="KW-0732">Signal</keyword>
<dbReference type="PANTHER" id="PTHR42928:SF5">
    <property type="entry name" value="BLR1237 PROTEIN"/>
    <property type="match status" value="1"/>
</dbReference>
<dbReference type="RefSeq" id="WP_007153606.1">
    <property type="nucleotide sequence ID" value="NZ_ABCP01000011.1"/>
</dbReference>
<comment type="caution">
    <text evidence="3">The sequence shown here is derived from an EMBL/GenBank/DDBJ whole genome shotgun (WGS) entry which is preliminary data.</text>
</comment>
<dbReference type="SUPFAM" id="SSF53850">
    <property type="entry name" value="Periplasmic binding protein-like II"/>
    <property type="match status" value="1"/>
</dbReference>
<evidence type="ECO:0000256" key="1">
    <source>
        <dbReference type="ARBA" id="ARBA00006987"/>
    </source>
</evidence>
<dbReference type="Gene3D" id="3.40.190.150">
    <property type="entry name" value="Bordetella uptake gene, domain 1"/>
    <property type="match status" value="1"/>
</dbReference>
<dbReference type="AlphaFoldDB" id="A6F010"/>
<dbReference type="Proteomes" id="UP000005856">
    <property type="component" value="Unassembled WGS sequence"/>
</dbReference>
<sequence length="340" mass="36976">MRATIHFLALVMAISCWSAAAVGQTSNSDDFYAGKTIDLLIGHSPGGGYDTYARTLARHIGKHIPGNPDVVPRNVTGAGSLVLMNQVANTLPNDGTVFATVNQGMAFEPLFGNDQAQYKAADIVWLGSLSKGTSLCVSNKDADVQTWQDLKTKALTVGASGAGASTNIYPRVMAELFDFKFNIITGYPGGNDILLAMERGEVEGRCSWLLSSARTQRPGWIENREVNVLFQMALEKHPDLPDVPLVMDFAETDKQTKVLRLFLARQLIARPYVMSPGVPQERVAIMRKALAATAMDPEFLEDAANQSLSIDFVTGEEAQAIVVETYEYPEEVIEVVKSAM</sequence>
<organism evidence="3 4">
    <name type="scientific">Marinobacter algicola DG893</name>
    <dbReference type="NCBI Taxonomy" id="443152"/>
    <lineage>
        <taxon>Bacteria</taxon>
        <taxon>Pseudomonadati</taxon>
        <taxon>Pseudomonadota</taxon>
        <taxon>Gammaproteobacteria</taxon>
        <taxon>Pseudomonadales</taxon>
        <taxon>Marinobacteraceae</taxon>
        <taxon>Marinobacter</taxon>
    </lineage>
</organism>
<dbReference type="PROSITE" id="PS51257">
    <property type="entry name" value="PROKAR_LIPOPROTEIN"/>
    <property type="match status" value="1"/>
</dbReference>
<dbReference type="OrthoDB" id="9780943at2"/>
<dbReference type="EMBL" id="ABCP01000011">
    <property type="protein sequence ID" value="EDM47923.1"/>
    <property type="molecule type" value="Genomic_DNA"/>
</dbReference>
<dbReference type="PANTHER" id="PTHR42928">
    <property type="entry name" value="TRICARBOXYLATE-BINDING PROTEIN"/>
    <property type="match status" value="1"/>
</dbReference>
<feature type="signal peptide" evidence="2">
    <location>
        <begin position="1"/>
        <end position="20"/>
    </location>
</feature>
<evidence type="ECO:0000313" key="3">
    <source>
        <dbReference type="EMBL" id="EDM47923.1"/>
    </source>
</evidence>
<dbReference type="Gene3D" id="3.40.190.10">
    <property type="entry name" value="Periplasmic binding protein-like II"/>
    <property type="match status" value="1"/>
</dbReference>
<comment type="similarity">
    <text evidence="1">Belongs to the UPF0065 (bug) family.</text>
</comment>
<dbReference type="InterPro" id="IPR005064">
    <property type="entry name" value="BUG"/>
</dbReference>
<dbReference type="eggNOG" id="COG3181">
    <property type="taxonomic scope" value="Bacteria"/>
</dbReference>
<keyword evidence="4" id="KW-1185">Reference proteome</keyword>
<proteinExistence type="inferred from homology"/>
<name>A6F010_9GAMM</name>
<reference evidence="3 4" key="1">
    <citation type="submission" date="2007-06" db="EMBL/GenBank/DDBJ databases">
        <authorList>
            <person name="Green D."/>
            <person name="Ferriera S."/>
            <person name="Johnson J."/>
            <person name="Kravitz S."/>
            <person name="Beeson K."/>
            <person name="Sutton G."/>
            <person name="Rogers Y.-H."/>
            <person name="Friedman R."/>
            <person name="Frazier M."/>
            <person name="Venter J.C."/>
        </authorList>
    </citation>
    <scope>NUCLEOTIDE SEQUENCE [LARGE SCALE GENOMIC DNA]</scope>
    <source>
        <strain evidence="3 4">DG893</strain>
    </source>
</reference>
<evidence type="ECO:0000256" key="2">
    <source>
        <dbReference type="SAM" id="SignalP"/>
    </source>
</evidence>
<evidence type="ECO:0000313" key="4">
    <source>
        <dbReference type="Proteomes" id="UP000005856"/>
    </source>
</evidence>
<accession>A6F010</accession>